<evidence type="ECO:0000259" key="7">
    <source>
        <dbReference type="Pfam" id="PF10590"/>
    </source>
</evidence>
<dbReference type="PANTHER" id="PTHR10851:SF0">
    <property type="entry name" value="PYRIDOXINE-5'-PHOSPHATE OXIDASE"/>
    <property type="match status" value="1"/>
</dbReference>
<gene>
    <name evidence="8" type="ORF">IF188_02080</name>
</gene>
<sequence length="218" mass="23693">MSTLRERLRVEASIVGEAPPFDPSAAPDDPQTLFRDWLDAALAAGIPEPHAVTLSTVDADGRPDARVLVLKDVTDEGAFEIATGSESAKGAQLHANPNVALTFYWSPLARSVRIRGVAAAASAEESAADFRARNPAAKAIALAGRQSAPLTDLVERDRLIAENLATLEADPGRVSPGWALWRIRPISVEFWQGESTRNHVRLQYIRTDDGWRHGKLWA</sequence>
<evidence type="ECO:0000256" key="2">
    <source>
        <dbReference type="ARBA" id="ARBA00007301"/>
    </source>
</evidence>
<feature type="domain" description="Pyridoxine 5'-phosphate oxidase dimerisation C-terminal" evidence="7">
    <location>
        <begin position="178"/>
        <end position="217"/>
    </location>
</feature>
<evidence type="ECO:0000256" key="3">
    <source>
        <dbReference type="ARBA" id="ARBA00022630"/>
    </source>
</evidence>
<accession>A0ABR8NJ79</accession>
<dbReference type="InterPro" id="IPR000659">
    <property type="entry name" value="Pyridox_Oxase"/>
</dbReference>
<keyword evidence="5 8" id="KW-0560">Oxidoreductase</keyword>
<keyword evidence="3" id="KW-0285">Flavoprotein</keyword>
<dbReference type="Gene3D" id="2.30.110.10">
    <property type="entry name" value="Electron Transport, Fmn-binding Protein, Chain A"/>
    <property type="match status" value="1"/>
</dbReference>
<dbReference type="Pfam" id="PF01243">
    <property type="entry name" value="PNPOx_N"/>
    <property type="match status" value="1"/>
</dbReference>
<dbReference type="PANTHER" id="PTHR10851">
    <property type="entry name" value="PYRIDOXINE-5-PHOSPHATE OXIDASE"/>
    <property type="match status" value="1"/>
</dbReference>
<name>A0ABR8NJ79_9MICO</name>
<dbReference type="NCBIfam" id="NF004231">
    <property type="entry name" value="PRK05679.1"/>
    <property type="match status" value="1"/>
</dbReference>
<evidence type="ECO:0000259" key="6">
    <source>
        <dbReference type="Pfam" id="PF01243"/>
    </source>
</evidence>
<reference evidence="8 9" key="1">
    <citation type="submission" date="2020-09" db="EMBL/GenBank/DDBJ databases">
        <title>Isolation and identification of active actinomycetes.</title>
        <authorList>
            <person name="Li X."/>
        </authorList>
    </citation>
    <scope>NUCLEOTIDE SEQUENCE [LARGE SCALE GENOMIC DNA]</scope>
    <source>
        <strain evidence="8 9">NEAU-LLC</strain>
    </source>
</reference>
<dbReference type="EMBL" id="JACXZS010000001">
    <property type="protein sequence ID" value="MBD3940487.1"/>
    <property type="molecule type" value="Genomic_DNA"/>
</dbReference>
<comment type="caution">
    <text evidence="8">The sequence shown here is derived from an EMBL/GenBank/DDBJ whole genome shotgun (WGS) entry which is preliminary data.</text>
</comment>
<dbReference type="Proteomes" id="UP000598426">
    <property type="component" value="Unassembled WGS sequence"/>
</dbReference>
<evidence type="ECO:0000256" key="5">
    <source>
        <dbReference type="ARBA" id="ARBA00023002"/>
    </source>
</evidence>
<dbReference type="EC" id="1.4.3.5" evidence="8"/>
<dbReference type="RefSeq" id="WP_191170103.1">
    <property type="nucleotide sequence ID" value="NZ_JACXZS010000001.1"/>
</dbReference>
<dbReference type="PIRSF" id="PIRSF000190">
    <property type="entry name" value="Pyd_amn-ph_oxd"/>
    <property type="match status" value="1"/>
</dbReference>
<keyword evidence="4" id="KW-0288">FMN</keyword>
<dbReference type="InterPro" id="IPR012349">
    <property type="entry name" value="Split_barrel_FMN-bd"/>
</dbReference>
<evidence type="ECO:0000313" key="8">
    <source>
        <dbReference type="EMBL" id="MBD3940487.1"/>
    </source>
</evidence>
<evidence type="ECO:0000256" key="1">
    <source>
        <dbReference type="ARBA" id="ARBA00001917"/>
    </source>
</evidence>
<dbReference type="Pfam" id="PF10590">
    <property type="entry name" value="PNP_phzG_C"/>
    <property type="match status" value="1"/>
</dbReference>
<dbReference type="SUPFAM" id="SSF50475">
    <property type="entry name" value="FMN-binding split barrel"/>
    <property type="match status" value="1"/>
</dbReference>
<dbReference type="InterPro" id="IPR011576">
    <property type="entry name" value="Pyridox_Oxase_N"/>
</dbReference>
<proteinExistence type="inferred from homology"/>
<feature type="domain" description="Pyridoxamine 5'-phosphate oxidase N-terminal" evidence="6">
    <location>
        <begin position="38"/>
        <end position="149"/>
    </location>
</feature>
<dbReference type="GO" id="GO:0004733">
    <property type="term" value="F:pyridoxamine phosphate oxidase activity"/>
    <property type="evidence" value="ECO:0007669"/>
    <property type="project" value="UniProtKB-EC"/>
</dbReference>
<comment type="cofactor">
    <cofactor evidence="1">
        <name>FMN</name>
        <dbReference type="ChEBI" id="CHEBI:58210"/>
    </cofactor>
</comment>
<protein>
    <submittedName>
        <fullName evidence="8">Pyridoxal 5'-phosphate synthase</fullName>
        <ecNumber evidence="8">1.4.3.5</ecNumber>
    </submittedName>
</protein>
<evidence type="ECO:0000313" key="9">
    <source>
        <dbReference type="Proteomes" id="UP000598426"/>
    </source>
</evidence>
<evidence type="ECO:0000256" key="4">
    <source>
        <dbReference type="ARBA" id="ARBA00022643"/>
    </source>
</evidence>
<comment type="similarity">
    <text evidence="2">Belongs to the pyridoxamine 5'-phosphate oxidase family.</text>
</comment>
<dbReference type="InterPro" id="IPR019576">
    <property type="entry name" value="Pyridoxamine_oxidase_dimer_C"/>
</dbReference>
<keyword evidence="9" id="KW-1185">Reference proteome</keyword>
<organism evidence="8 9">
    <name type="scientific">Microbacterium helvum</name>
    <dbReference type="NCBI Taxonomy" id="2773713"/>
    <lineage>
        <taxon>Bacteria</taxon>
        <taxon>Bacillati</taxon>
        <taxon>Actinomycetota</taxon>
        <taxon>Actinomycetes</taxon>
        <taxon>Micrococcales</taxon>
        <taxon>Microbacteriaceae</taxon>
        <taxon>Microbacterium</taxon>
    </lineage>
</organism>